<comment type="caution">
    <text evidence="1">The sequence shown here is derived from an EMBL/GenBank/DDBJ whole genome shotgun (WGS) entry which is preliminary data.</text>
</comment>
<gene>
    <name evidence="1" type="ORF">BO83DRAFT_30094</name>
</gene>
<dbReference type="RefSeq" id="XP_025388080.1">
    <property type="nucleotide sequence ID" value="XM_025527127.1"/>
</dbReference>
<proteinExistence type="predicted"/>
<sequence>MNSSFLFFVFPFLPFWSSYYTYDCTLSCSVFHSTVLLSLTRGPLVVIMITERNIVSSFLLSPLVPKYPPLARFFLAASVDHQYFVFPPIFSSLPLLYHADVVAKKLLTMQEFHHGLVN</sequence>
<dbReference type="VEuPathDB" id="FungiDB:BO83DRAFT_30094"/>
<dbReference type="GeneID" id="37049089"/>
<organism evidence="1 2">
    <name type="scientific">Aspergillus eucalypticola (strain CBS 122712 / IBT 29274)</name>
    <dbReference type="NCBI Taxonomy" id="1448314"/>
    <lineage>
        <taxon>Eukaryota</taxon>
        <taxon>Fungi</taxon>
        <taxon>Dikarya</taxon>
        <taxon>Ascomycota</taxon>
        <taxon>Pezizomycotina</taxon>
        <taxon>Eurotiomycetes</taxon>
        <taxon>Eurotiomycetidae</taxon>
        <taxon>Eurotiales</taxon>
        <taxon>Aspergillaceae</taxon>
        <taxon>Aspergillus</taxon>
        <taxon>Aspergillus subgen. Circumdati</taxon>
    </lineage>
</organism>
<evidence type="ECO:0000313" key="1">
    <source>
        <dbReference type="EMBL" id="PWY73276.1"/>
    </source>
</evidence>
<dbReference type="EMBL" id="MSFU01000012">
    <property type="protein sequence ID" value="PWY73276.1"/>
    <property type="molecule type" value="Genomic_DNA"/>
</dbReference>
<accession>A0A317VFY5</accession>
<keyword evidence="2" id="KW-1185">Reference proteome</keyword>
<evidence type="ECO:0000313" key="2">
    <source>
        <dbReference type="Proteomes" id="UP000246171"/>
    </source>
</evidence>
<reference evidence="1" key="1">
    <citation type="submission" date="2016-12" db="EMBL/GenBank/DDBJ databases">
        <title>The genomes of Aspergillus section Nigri reveals drivers in fungal speciation.</title>
        <authorList>
            <consortium name="DOE Joint Genome Institute"/>
            <person name="Vesth T.C."/>
            <person name="Nybo J."/>
            <person name="Theobald S."/>
            <person name="Brandl J."/>
            <person name="Frisvad J.C."/>
            <person name="Nielsen K.F."/>
            <person name="Lyhne E.K."/>
            <person name="Kogle M.E."/>
            <person name="Kuo A."/>
            <person name="Riley R."/>
            <person name="Clum A."/>
            <person name="Nolan M."/>
            <person name="Lipzen A."/>
            <person name="Salamov A."/>
            <person name="Henrissat B."/>
            <person name="Wiebenga A."/>
            <person name="De vries R.P."/>
            <person name="Grigoriev I.V."/>
            <person name="Mortensen U.H."/>
            <person name="Andersen M.R."/>
            <person name="Baker S.E."/>
        </authorList>
    </citation>
    <scope>NUCLEOTIDE SEQUENCE</scope>
    <source>
        <strain evidence="1">CBS 122712</strain>
    </source>
</reference>
<protein>
    <submittedName>
        <fullName evidence="1">Uncharacterized protein</fullName>
    </submittedName>
</protein>
<dbReference type="Proteomes" id="UP000246171">
    <property type="component" value="Unassembled WGS sequence"/>
</dbReference>
<name>A0A317VFY5_ASPEC</name>
<dbReference type="AlphaFoldDB" id="A0A317VFY5"/>